<evidence type="ECO:0000256" key="3">
    <source>
        <dbReference type="ARBA" id="ARBA00008747"/>
    </source>
</evidence>
<dbReference type="InterPro" id="IPR006657">
    <property type="entry name" value="MoPterin_dinucl-bd_dom"/>
</dbReference>
<dbReference type="PANTHER" id="PTHR43105">
    <property type="entry name" value="RESPIRATORY NITRATE REDUCTASE"/>
    <property type="match status" value="1"/>
</dbReference>
<dbReference type="GO" id="GO:0042128">
    <property type="term" value="P:nitrate assimilation"/>
    <property type="evidence" value="ECO:0007669"/>
    <property type="project" value="UniProtKB-KW"/>
</dbReference>
<evidence type="ECO:0000256" key="7">
    <source>
        <dbReference type="ARBA" id="ARBA00023002"/>
    </source>
</evidence>
<keyword evidence="5" id="KW-0500">Molybdenum</keyword>
<comment type="similarity">
    <text evidence="3">Belongs to the prokaryotic molybdopterin-containing oxidoreductase family. NasA/NapA/NarB subfamily.</text>
</comment>
<comment type="cofactor">
    <cofactor evidence="2">
        <name>[4Fe-4S] cluster</name>
        <dbReference type="ChEBI" id="CHEBI:49883"/>
    </cofactor>
</comment>
<dbReference type="CDD" id="cd02791">
    <property type="entry name" value="MopB_CT_Nitrate-R-NapA-like"/>
    <property type="match status" value="1"/>
</dbReference>
<evidence type="ECO:0000313" key="13">
    <source>
        <dbReference type="EMBL" id="TWH20351.1"/>
    </source>
</evidence>
<gene>
    <name evidence="13" type="ORF">JD82_02197</name>
</gene>
<evidence type="ECO:0000256" key="10">
    <source>
        <dbReference type="ARBA" id="ARBA00023063"/>
    </source>
</evidence>
<dbReference type="Gene3D" id="3.40.228.10">
    <property type="entry name" value="Dimethylsulfoxide Reductase, domain 2"/>
    <property type="match status" value="1"/>
</dbReference>
<evidence type="ECO:0000256" key="5">
    <source>
        <dbReference type="ARBA" id="ARBA00022505"/>
    </source>
</evidence>
<dbReference type="EMBL" id="VLJV01000001">
    <property type="protein sequence ID" value="TWH20351.1"/>
    <property type="molecule type" value="Genomic_DNA"/>
</dbReference>
<dbReference type="SUPFAM" id="SSF53706">
    <property type="entry name" value="Formate dehydrogenase/DMSO reductase, domains 1-3"/>
    <property type="match status" value="1"/>
</dbReference>
<evidence type="ECO:0000256" key="8">
    <source>
        <dbReference type="ARBA" id="ARBA00023004"/>
    </source>
</evidence>
<dbReference type="InterPro" id="IPR009010">
    <property type="entry name" value="Asp_de-COase-like_dom_sf"/>
</dbReference>
<dbReference type="CDD" id="cd02754">
    <property type="entry name" value="MopB_Nitrate-R-NapA-like"/>
    <property type="match status" value="1"/>
</dbReference>
<dbReference type="Proteomes" id="UP000317303">
    <property type="component" value="Unassembled WGS sequence"/>
</dbReference>
<dbReference type="Gene3D" id="2.40.40.20">
    <property type="match status" value="1"/>
</dbReference>
<evidence type="ECO:0000256" key="6">
    <source>
        <dbReference type="ARBA" id="ARBA00022723"/>
    </source>
</evidence>
<dbReference type="InterPro" id="IPR006655">
    <property type="entry name" value="Mopterin_OxRdtase_prok_CS"/>
</dbReference>
<keyword evidence="7" id="KW-0560">Oxidoreductase</keyword>
<evidence type="ECO:0000256" key="11">
    <source>
        <dbReference type="SAM" id="MobiDB-lite"/>
    </source>
</evidence>
<feature type="domain" description="4Fe-4S Mo/W bis-MGD-type" evidence="12">
    <location>
        <begin position="41"/>
        <end position="97"/>
    </location>
</feature>
<sequence>MGRRDRIAEPWGRRTPYGRGASWPVRVDAALEDGIRGEDVERWVPSASILHSNGDALDIAVAGGRIVGVRGRRDDRVNHGRIDPKDLFAWRANASPDRLRAPLVRREGRLVETDWDTAMDEIVRTSRQVLDRHGPGGMGFYTSGQLFLEEYYTQAVIGRGAIGTNHVDGNTRLCTATAAQALKESFGSDGQPGSYGDIDHADVIALYGHNMAETQTVLWSRILDRLAGPEPPRILCVDPRRTPVSEAATVHLAPLPGTNLALMNGILHELITRDLVDRDYVDAHTVGFAELADRVRDYPPEEAGRISGVDPGDIRAAAQLVASADRLLSTVLEGFYQSNQATAAAVQVNNVHLVLGMLGRPGAGVLQMNGQPTAQNTRECGANGDLPGFRNWSNEAHVAELAELWNVDVMHIPHYAPPTHAMQMIRYAEQGSLRFLWVTATNPAVSLPELRRIRSVLGDDRLFLVVQDLFRTETAELADVVLPAATWGEKTGTFTNSDRTVHLSAKAVDPPGAARSDLDIFLDYARRMDFRDADGNPLPNWHDPESAFEAWKRCSAGRPCDYTGITYERLRTEGGIQWPCTSDSPEGTERLYTEGGFWAAPDVCEDYGKDLLTGAPLEPTEYRTMNPSGKAVLKAAGYVPPHESATAELPFVLITGRTLYQFHTRTKTGRAAQLNDAAPEVWAELSRGDAERLGAAEGDLLELANPRGRLRARLRITGIRDGTVFLPFHYGYWDQDADEGRAANELTVTDWDPASKQPIFKTAAVAVRRVVAGEGTPAPAPTTTASAPVTGGVPPTRGGPAAEVDESPDPVEGAGHHRGNRA</sequence>
<feature type="compositionally biased region" description="Low complexity" evidence="11">
    <location>
        <begin position="774"/>
        <end position="800"/>
    </location>
</feature>
<name>A0A660CH44_9PSEU</name>
<dbReference type="Pfam" id="PF00384">
    <property type="entry name" value="Molybdopterin"/>
    <property type="match status" value="1"/>
</dbReference>
<dbReference type="InterPro" id="IPR006656">
    <property type="entry name" value="Mopterin_OxRdtase"/>
</dbReference>
<organism evidence="13 14">
    <name type="scientific">Prauserella rugosa</name>
    <dbReference type="NCBI Taxonomy" id="43354"/>
    <lineage>
        <taxon>Bacteria</taxon>
        <taxon>Bacillati</taxon>
        <taxon>Actinomycetota</taxon>
        <taxon>Actinomycetes</taxon>
        <taxon>Pseudonocardiales</taxon>
        <taxon>Pseudonocardiaceae</taxon>
        <taxon>Prauserella</taxon>
    </lineage>
</organism>
<evidence type="ECO:0000313" key="14">
    <source>
        <dbReference type="Proteomes" id="UP000317303"/>
    </source>
</evidence>
<accession>A0A660CH44</accession>
<dbReference type="AlphaFoldDB" id="A0A660CH44"/>
<dbReference type="PANTHER" id="PTHR43105:SF10">
    <property type="entry name" value="NADH-QUINONE OXIDOREDUCTASE SUBUNIT G"/>
    <property type="match status" value="1"/>
</dbReference>
<comment type="cofactor">
    <cofactor evidence="1">
        <name>Mo-bis(molybdopterin guanine dinucleotide)</name>
        <dbReference type="ChEBI" id="CHEBI:60539"/>
    </cofactor>
</comment>
<dbReference type="Gene3D" id="3.40.50.740">
    <property type="match status" value="1"/>
</dbReference>
<dbReference type="GO" id="GO:0046872">
    <property type="term" value="F:metal ion binding"/>
    <property type="evidence" value="ECO:0007669"/>
    <property type="project" value="UniProtKB-KW"/>
</dbReference>
<keyword evidence="8" id="KW-0408">Iron</keyword>
<evidence type="ECO:0000256" key="2">
    <source>
        <dbReference type="ARBA" id="ARBA00001966"/>
    </source>
</evidence>
<dbReference type="GO" id="GO:0043546">
    <property type="term" value="F:molybdopterin cofactor binding"/>
    <property type="evidence" value="ECO:0007669"/>
    <property type="project" value="InterPro"/>
</dbReference>
<evidence type="ECO:0000259" key="12">
    <source>
        <dbReference type="PROSITE" id="PS51669"/>
    </source>
</evidence>
<proteinExistence type="inferred from homology"/>
<keyword evidence="14" id="KW-1185">Reference proteome</keyword>
<dbReference type="PROSITE" id="PS00490">
    <property type="entry name" value="MOLYBDOPTERIN_PROK_2"/>
    <property type="match status" value="1"/>
</dbReference>
<dbReference type="Pfam" id="PF01568">
    <property type="entry name" value="Molydop_binding"/>
    <property type="match status" value="1"/>
</dbReference>
<reference evidence="13 14" key="1">
    <citation type="submission" date="2019-07" db="EMBL/GenBank/DDBJ databases">
        <title>R&amp;d 2014.</title>
        <authorList>
            <person name="Klenk H.-P."/>
        </authorList>
    </citation>
    <scope>NUCLEOTIDE SEQUENCE [LARGE SCALE GENOMIC DNA]</scope>
    <source>
        <strain evidence="13 14">DSM 43194</strain>
    </source>
</reference>
<evidence type="ECO:0000256" key="1">
    <source>
        <dbReference type="ARBA" id="ARBA00001942"/>
    </source>
</evidence>
<keyword evidence="4" id="KW-0004">4Fe-4S</keyword>
<feature type="region of interest" description="Disordered" evidence="11">
    <location>
        <begin position="774"/>
        <end position="822"/>
    </location>
</feature>
<protein>
    <submittedName>
        <fullName evidence="13">Molybdopterin dinucleotide binding protein</fullName>
    </submittedName>
</protein>
<dbReference type="SUPFAM" id="SSF50692">
    <property type="entry name" value="ADC-like"/>
    <property type="match status" value="1"/>
</dbReference>
<evidence type="ECO:0000256" key="9">
    <source>
        <dbReference type="ARBA" id="ARBA00023014"/>
    </source>
</evidence>
<dbReference type="InterPro" id="IPR050123">
    <property type="entry name" value="Prok_molybdopt-oxidoreductase"/>
</dbReference>
<dbReference type="PROSITE" id="PS51669">
    <property type="entry name" value="4FE4S_MOW_BIS_MGD"/>
    <property type="match status" value="1"/>
</dbReference>
<dbReference type="GO" id="GO:0016491">
    <property type="term" value="F:oxidoreductase activity"/>
    <property type="evidence" value="ECO:0007669"/>
    <property type="project" value="UniProtKB-KW"/>
</dbReference>
<dbReference type="InterPro" id="IPR041957">
    <property type="entry name" value="CT_Nitrate-R-NapA-like"/>
</dbReference>
<dbReference type="InterPro" id="IPR006963">
    <property type="entry name" value="Mopterin_OxRdtase_4Fe-4S_dom"/>
</dbReference>
<evidence type="ECO:0000256" key="4">
    <source>
        <dbReference type="ARBA" id="ARBA00022485"/>
    </source>
</evidence>
<dbReference type="RefSeq" id="WP_030532965.1">
    <property type="nucleotide sequence ID" value="NZ_JOIJ01000011.1"/>
</dbReference>
<comment type="caution">
    <text evidence="13">The sequence shown here is derived from an EMBL/GenBank/DDBJ whole genome shotgun (WGS) entry which is preliminary data.</text>
</comment>
<keyword evidence="10" id="KW-0534">Nitrate assimilation</keyword>
<keyword evidence="9" id="KW-0411">Iron-sulfur</keyword>
<dbReference type="GO" id="GO:0051539">
    <property type="term" value="F:4 iron, 4 sulfur cluster binding"/>
    <property type="evidence" value="ECO:0007669"/>
    <property type="project" value="UniProtKB-KW"/>
</dbReference>
<keyword evidence="6" id="KW-0479">Metal-binding</keyword>
<dbReference type="OrthoDB" id="7376058at2"/>